<dbReference type="Proteomes" id="UP000265520">
    <property type="component" value="Unassembled WGS sequence"/>
</dbReference>
<name>A0A392SV95_9FABA</name>
<sequence>MMRMEEEEGKKRGLLCGVGRRVWCDDVASCGWVSWNYANLREMDSKQSVW</sequence>
<dbReference type="AlphaFoldDB" id="A0A392SV95"/>
<keyword evidence="2" id="KW-1185">Reference proteome</keyword>
<organism evidence="1 2">
    <name type="scientific">Trifolium medium</name>
    <dbReference type="NCBI Taxonomy" id="97028"/>
    <lineage>
        <taxon>Eukaryota</taxon>
        <taxon>Viridiplantae</taxon>
        <taxon>Streptophyta</taxon>
        <taxon>Embryophyta</taxon>
        <taxon>Tracheophyta</taxon>
        <taxon>Spermatophyta</taxon>
        <taxon>Magnoliopsida</taxon>
        <taxon>eudicotyledons</taxon>
        <taxon>Gunneridae</taxon>
        <taxon>Pentapetalae</taxon>
        <taxon>rosids</taxon>
        <taxon>fabids</taxon>
        <taxon>Fabales</taxon>
        <taxon>Fabaceae</taxon>
        <taxon>Papilionoideae</taxon>
        <taxon>50 kb inversion clade</taxon>
        <taxon>NPAAA clade</taxon>
        <taxon>Hologalegina</taxon>
        <taxon>IRL clade</taxon>
        <taxon>Trifolieae</taxon>
        <taxon>Trifolium</taxon>
    </lineage>
</organism>
<protein>
    <submittedName>
        <fullName evidence="1">Uncharacterized protein</fullName>
    </submittedName>
</protein>
<proteinExistence type="predicted"/>
<feature type="non-terminal residue" evidence="1">
    <location>
        <position position="50"/>
    </location>
</feature>
<reference evidence="1 2" key="1">
    <citation type="journal article" date="2018" name="Front. Plant Sci.">
        <title>Red Clover (Trifolium pratense) and Zigzag Clover (T. medium) - A Picture of Genomic Similarities and Differences.</title>
        <authorList>
            <person name="Dluhosova J."/>
            <person name="Istvanek J."/>
            <person name="Nedelnik J."/>
            <person name="Repkova J."/>
        </authorList>
    </citation>
    <scope>NUCLEOTIDE SEQUENCE [LARGE SCALE GENOMIC DNA]</scope>
    <source>
        <strain evidence="2">cv. 10/8</strain>
        <tissue evidence="1">Leaf</tissue>
    </source>
</reference>
<accession>A0A392SV95</accession>
<dbReference type="EMBL" id="LXQA010452456">
    <property type="protein sequence ID" value="MCI52761.1"/>
    <property type="molecule type" value="Genomic_DNA"/>
</dbReference>
<comment type="caution">
    <text evidence="1">The sequence shown here is derived from an EMBL/GenBank/DDBJ whole genome shotgun (WGS) entry which is preliminary data.</text>
</comment>
<evidence type="ECO:0000313" key="1">
    <source>
        <dbReference type="EMBL" id="MCI52761.1"/>
    </source>
</evidence>
<evidence type="ECO:0000313" key="2">
    <source>
        <dbReference type="Proteomes" id="UP000265520"/>
    </source>
</evidence>